<dbReference type="InterPro" id="IPR005467">
    <property type="entry name" value="His_kinase_dom"/>
</dbReference>
<dbReference type="Pfam" id="PF00672">
    <property type="entry name" value="HAMP"/>
    <property type="match status" value="1"/>
</dbReference>
<evidence type="ECO:0000256" key="6">
    <source>
        <dbReference type="ARBA" id="ARBA00022553"/>
    </source>
</evidence>
<dbReference type="PROSITE" id="PS50885">
    <property type="entry name" value="HAMP"/>
    <property type="match status" value="1"/>
</dbReference>
<evidence type="ECO:0000256" key="13">
    <source>
        <dbReference type="ARBA" id="ARBA00023012"/>
    </source>
</evidence>
<keyword evidence="11 18" id="KW-0067">ATP-binding</keyword>
<keyword evidence="8" id="KW-0812">Transmembrane</keyword>
<evidence type="ECO:0000256" key="5">
    <source>
        <dbReference type="ARBA" id="ARBA00022519"/>
    </source>
</evidence>
<keyword evidence="9" id="KW-0547">Nucleotide-binding</keyword>
<comment type="subcellular location">
    <subcellularLocation>
        <location evidence="2">Cell inner membrane</location>
        <topology evidence="2">Multi-pass membrane protein</topology>
    </subcellularLocation>
</comment>
<evidence type="ECO:0000259" key="16">
    <source>
        <dbReference type="PROSITE" id="PS50109"/>
    </source>
</evidence>
<evidence type="ECO:0000256" key="12">
    <source>
        <dbReference type="ARBA" id="ARBA00022989"/>
    </source>
</evidence>
<dbReference type="CDD" id="cd06225">
    <property type="entry name" value="HAMP"/>
    <property type="match status" value="1"/>
</dbReference>
<dbReference type="InterPro" id="IPR003661">
    <property type="entry name" value="HisK_dim/P_dom"/>
</dbReference>
<dbReference type="Pfam" id="PF02518">
    <property type="entry name" value="HATPase_c"/>
    <property type="match status" value="1"/>
</dbReference>
<evidence type="ECO:0000256" key="4">
    <source>
        <dbReference type="ARBA" id="ARBA00022475"/>
    </source>
</evidence>
<dbReference type="SMART" id="SM00388">
    <property type="entry name" value="HisKA"/>
    <property type="match status" value="1"/>
</dbReference>
<protein>
    <recommendedName>
        <fullName evidence="15">Sensor histidine kinase EnvZ</fullName>
        <ecNumber evidence="3">2.7.13.3</ecNumber>
    </recommendedName>
</protein>
<dbReference type="EMBL" id="BAABDG010000003">
    <property type="protein sequence ID" value="GAA3900222.1"/>
    <property type="molecule type" value="Genomic_DNA"/>
</dbReference>
<evidence type="ECO:0000256" key="15">
    <source>
        <dbReference type="ARBA" id="ARBA00041011"/>
    </source>
</evidence>
<evidence type="ECO:0000256" key="2">
    <source>
        <dbReference type="ARBA" id="ARBA00004429"/>
    </source>
</evidence>
<dbReference type="SUPFAM" id="SSF55874">
    <property type="entry name" value="ATPase domain of HSP90 chaperone/DNA topoisomerase II/histidine kinase"/>
    <property type="match status" value="1"/>
</dbReference>
<organism evidence="18 19">
    <name type="scientific">Gibbsiella dentisursi</name>
    <dbReference type="NCBI Taxonomy" id="796890"/>
    <lineage>
        <taxon>Bacteria</taxon>
        <taxon>Pseudomonadati</taxon>
        <taxon>Pseudomonadota</taxon>
        <taxon>Gammaproteobacteria</taxon>
        <taxon>Enterobacterales</taxon>
        <taxon>Yersiniaceae</taxon>
        <taxon>Gibbsiella</taxon>
    </lineage>
</organism>
<reference evidence="19" key="1">
    <citation type="journal article" date="2019" name="Int. J. Syst. Evol. Microbiol.">
        <title>The Global Catalogue of Microorganisms (GCM) 10K type strain sequencing project: providing services to taxonomists for standard genome sequencing and annotation.</title>
        <authorList>
            <consortium name="The Broad Institute Genomics Platform"/>
            <consortium name="The Broad Institute Genome Sequencing Center for Infectious Disease"/>
            <person name="Wu L."/>
            <person name="Ma J."/>
        </authorList>
    </citation>
    <scope>NUCLEOTIDE SEQUENCE [LARGE SCALE GENOMIC DNA]</scope>
    <source>
        <strain evidence="19">JCM 17201</strain>
    </source>
</reference>
<dbReference type="InterPro" id="IPR003594">
    <property type="entry name" value="HATPase_dom"/>
</dbReference>
<dbReference type="EC" id="2.7.13.3" evidence="3"/>
<evidence type="ECO:0000256" key="11">
    <source>
        <dbReference type="ARBA" id="ARBA00022840"/>
    </source>
</evidence>
<dbReference type="InterPro" id="IPR036890">
    <property type="entry name" value="HATPase_C_sf"/>
</dbReference>
<keyword evidence="7" id="KW-0808">Transferase</keyword>
<dbReference type="CDD" id="cd00082">
    <property type="entry name" value="HisKA"/>
    <property type="match status" value="1"/>
</dbReference>
<evidence type="ECO:0000313" key="18">
    <source>
        <dbReference type="EMBL" id="GAA3900222.1"/>
    </source>
</evidence>
<dbReference type="SMART" id="SM00304">
    <property type="entry name" value="HAMP"/>
    <property type="match status" value="1"/>
</dbReference>
<dbReference type="GO" id="GO:0005524">
    <property type="term" value="F:ATP binding"/>
    <property type="evidence" value="ECO:0007669"/>
    <property type="project" value="UniProtKB-KW"/>
</dbReference>
<dbReference type="RefSeq" id="WP_346081644.1">
    <property type="nucleotide sequence ID" value="NZ_BAABDG010000003.1"/>
</dbReference>
<accession>A0ABP7LJJ4</accession>
<dbReference type="InterPro" id="IPR036097">
    <property type="entry name" value="HisK_dim/P_sf"/>
</dbReference>
<dbReference type="InterPro" id="IPR003660">
    <property type="entry name" value="HAMP_dom"/>
</dbReference>
<dbReference type="Proteomes" id="UP001499994">
    <property type="component" value="Unassembled WGS sequence"/>
</dbReference>
<evidence type="ECO:0000256" key="14">
    <source>
        <dbReference type="ARBA" id="ARBA00023136"/>
    </source>
</evidence>
<dbReference type="PROSITE" id="PS50109">
    <property type="entry name" value="HIS_KIN"/>
    <property type="match status" value="1"/>
</dbReference>
<evidence type="ECO:0000313" key="19">
    <source>
        <dbReference type="Proteomes" id="UP001499994"/>
    </source>
</evidence>
<dbReference type="PANTHER" id="PTHR44936">
    <property type="entry name" value="SENSOR PROTEIN CREC"/>
    <property type="match status" value="1"/>
</dbReference>
<keyword evidence="6" id="KW-0597">Phosphoprotein</keyword>
<keyword evidence="13" id="KW-0902">Two-component regulatory system</keyword>
<dbReference type="InterPro" id="IPR004358">
    <property type="entry name" value="Sig_transdc_His_kin-like_C"/>
</dbReference>
<keyword evidence="19" id="KW-1185">Reference proteome</keyword>
<dbReference type="PANTHER" id="PTHR44936:SF5">
    <property type="entry name" value="SENSOR HISTIDINE KINASE ENVZ"/>
    <property type="match status" value="1"/>
</dbReference>
<keyword evidence="12" id="KW-1133">Transmembrane helix</keyword>
<keyword evidence="14" id="KW-0472">Membrane</keyword>
<dbReference type="PRINTS" id="PR00344">
    <property type="entry name" value="BCTRLSENSOR"/>
</dbReference>
<gene>
    <name evidence="18" type="ORF">GCM10022405_27000</name>
</gene>
<evidence type="ECO:0000256" key="8">
    <source>
        <dbReference type="ARBA" id="ARBA00022692"/>
    </source>
</evidence>
<evidence type="ECO:0000256" key="9">
    <source>
        <dbReference type="ARBA" id="ARBA00022741"/>
    </source>
</evidence>
<dbReference type="Pfam" id="PF00512">
    <property type="entry name" value="HisKA"/>
    <property type="match status" value="1"/>
</dbReference>
<keyword evidence="10" id="KW-0418">Kinase</keyword>
<dbReference type="CDD" id="cd00075">
    <property type="entry name" value="HATPase"/>
    <property type="match status" value="1"/>
</dbReference>
<dbReference type="Gene3D" id="3.30.565.10">
    <property type="entry name" value="Histidine kinase-like ATPase, C-terminal domain"/>
    <property type="match status" value="1"/>
</dbReference>
<comment type="catalytic activity">
    <reaction evidence="1">
        <text>ATP + protein L-histidine = ADP + protein N-phospho-L-histidine.</text>
        <dbReference type="EC" id="2.7.13.3"/>
    </reaction>
</comment>
<feature type="domain" description="Histidine kinase" evidence="16">
    <location>
        <begin position="254"/>
        <end position="457"/>
    </location>
</feature>
<evidence type="ECO:0000256" key="10">
    <source>
        <dbReference type="ARBA" id="ARBA00022777"/>
    </source>
</evidence>
<keyword evidence="4" id="KW-1003">Cell membrane</keyword>
<dbReference type="InterPro" id="IPR050980">
    <property type="entry name" value="2C_sensor_his_kinase"/>
</dbReference>
<keyword evidence="5" id="KW-0997">Cell inner membrane</keyword>
<name>A0ABP7LJJ4_9GAMM</name>
<evidence type="ECO:0000256" key="3">
    <source>
        <dbReference type="ARBA" id="ARBA00012438"/>
    </source>
</evidence>
<evidence type="ECO:0000256" key="7">
    <source>
        <dbReference type="ARBA" id="ARBA00022679"/>
    </source>
</evidence>
<dbReference type="SUPFAM" id="SSF47384">
    <property type="entry name" value="Homodimeric domain of signal transducing histidine kinase"/>
    <property type="match status" value="1"/>
</dbReference>
<evidence type="ECO:0000256" key="1">
    <source>
        <dbReference type="ARBA" id="ARBA00000085"/>
    </source>
</evidence>
<sequence>MRRAAALLPKRMSNQLALLLVLALVAANAIAMVYVQLTGALLHPVSRTLALERLVIAYQAADSLPAAAHQRLLATMDANGARFWVAAEPEVRPFAMRAEEQRLIADLAAHLPQVASQQIAMQLERTDGGLARGHLFSAVRWDPLRLRTSIALADGRYLNAVQHPLQAYEWSRLLSYSLPVTSVPVLLMVIFFMRRVVRPVKTLATATEQISRGERVAPLPLAGPLEARELTQAFNVMQERIARHIEGRTRMLAAISHDLNTPITELRLQVELLEEGPARDDMLESLAELSAMVSETLNFIRGDAMQETTDTIAMAALFDELARRYRTLGQRVQWQGIDAGAMTLRCRPLALKRALTNLIDNALIYGGEARIHLQRDPAGVRIEICDRGPGIPPACLEQVFEPFVQLPFKGRREGKGAGLGLGLSIARACIHAHGGELLLENRPPAGLCAIVLLPAGEGRSL</sequence>
<comment type="caution">
    <text evidence="18">The sequence shown here is derived from an EMBL/GenBank/DDBJ whole genome shotgun (WGS) entry which is preliminary data.</text>
</comment>
<feature type="domain" description="HAMP" evidence="17">
    <location>
        <begin position="194"/>
        <end position="246"/>
    </location>
</feature>
<dbReference type="SMART" id="SM00387">
    <property type="entry name" value="HATPase_c"/>
    <property type="match status" value="1"/>
</dbReference>
<evidence type="ECO:0000259" key="17">
    <source>
        <dbReference type="PROSITE" id="PS50885"/>
    </source>
</evidence>
<dbReference type="SUPFAM" id="SSF158472">
    <property type="entry name" value="HAMP domain-like"/>
    <property type="match status" value="1"/>
</dbReference>
<proteinExistence type="predicted"/>
<dbReference type="Gene3D" id="1.10.287.130">
    <property type="match status" value="1"/>
</dbReference>